<dbReference type="SUPFAM" id="SSF52343">
    <property type="entry name" value="Ferredoxin reductase-like, C-terminal NADP-linked domain"/>
    <property type="match status" value="1"/>
</dbReference>
<name>A0A6C0RBE5_9BACT</name>
<dbReference type="PRINTS" id="PR00410">
    <property type="entry name" value="PHEHYDRXLASE"/>
</dbReference>
<dbReference type="InterPro" id="IPR017938">
    <property type="entry name" value="Riboflavin_synthase-like_b-brl"/>
</dbReference>
<dbReference type="InterPro" id="IPR013112">
    <property type="entry name" value="FAD-bd_8"/>
</dbReference>
<organism evidence="2 3">
    <name type="scientific">Draconibacterium halophilum</name>
    <dbReference type="NCBI Taxonomy" id="2706887"/>
    <lineage>
        <taxon>Bacteria</taxon>
        <taxon>Pseudomonadati</taxon>
        <taxon>Bacteroidota</taxon>
        <taxon>Bacteroidia</taxon>
        <taxon>Marinilabiliales</taxon>
        <taxon>Prolixibacteraceae</taxon>
        <taxon>Draconibacterium</taxon>
    </lineage>
</organism>
<keyword evidence="3" id="KW-1185">Reference proteome</keyword>
<dbReference type="SUPFAM" id="SSF63380">
    <property type="entry name" value="Riboflavin synthase domain-like"/>
    <property type="match status" value="1"/>
</dbReference>
<dbReference type="InterPro" id="IPR050415">
    <property type="entry name" value="MRET"/>
</dbReference>
<dbReference type="AlphaFoldDB" id="A0A6C0RBE5"/>
<dbReference type="KEGG" id="drc:G0Q07_06505"/>
<dbReference type="PANTHER" id="PTHR47354:SF5">
    <property type="entry name" value="PROTEIN RFBI"/>
    <property type="match status" value="1"/>
</dbReference>
<evidence type="ECO:0000313" key="2">
    <source>
        <dbReference type="EMBL" id="QIA07399.1"/>
    </source>
</evidence>
<dbReference type="Pfam" id="PF08022">
    <property type="entry name" value="FAD_binding_8"/>
    <property type="match status" value="1"/>
</dbReference>
<feature type="domain" description="FAD-binding FR-type" evidence="1">
    <location>
        <begin position="1"/>
        <end position="101"/>
    </location>
</feature>
<dbReference type="Gene3D" id="2.40.30.10">
    <property type="entry name" value="Translation factors"/>
    <property type="match status" value="1"/>
</dbReference>
<reference evidence="2 3" key="1">
    <citation type="submission" date="2020-02" db="EMBL/GenBank/DDBJ databases">
        <title>Genome sequencing for Draconibacterium sp. strain M1.</title>
        <authorList>
            <person name="Park S.-J."/>
        </authorList>
    </citation>
    <scope>NUCLEOTIDE SEQUENCE [LARGE SCALE GENOMIC DNA]</scope>
    <source>
        <strain evidence="2 3">M1</strain>
    </source>
</reference>
<dbReference type="PROSITE" id="PS51384">
    <property type="entry name" value="FAD_FR"/>
    <property type="match status" value="1"/>
</dbReference>
<dbReference type="InterPro" id="IPR039261">
    <property type="entry name" value="FNR_nucleotide-bd"/>
</dbReference>
<dbReference type="Pfam" id="PF00175">
    <property type="entry name" value="NAD_binding_1"/>
    <property type="match status" value="1"/>
</dbReference>
<dbReference type="InterPro" id="IPR017927">
    <property type="entry name" value="FAD-bd_FR_type"/>
</dbReference>
<accession>A0A6C0RBE5</accession>
<evidence type="ECO:0000313" key="3">
    <source>
        <dbReference type="Proteomes" id="UP000474630"/>
    </source>
</evidence>
<dbReference type="EMBL" id="CP048409">
    <property type="protein sequence ID" value="QIA07399.1"/>
    <property type="molecule type" value="Genomic_DNA"/>
</dbReference>
<protein>
    <submittedName>
        <fullName evidence="2">Flavodoxin reductase</fullName>
    </submittedName>
</protein>
<sequence>MEHKLEIIQKKWLTHNVMQFTLRKPKGFSYSAGQAAEVTLDNPEFKDQWAPFTFTSLNKHEHLEFTIKAYPKHEGITLALSKLEKGDHMVISDPWDSFKNKGPGVFIAGGTGVTPFIALLRQMEADGKVGGSRLLFSNKTEADIFLDDEFKRILGDNFMNVLTQEKRNLISTEGLIKHFLKI</sequence>
<gene>
    <name evidence="2" type="ORF">G0Q07_06505</name>
</gene>
<proteinExistence type="predicted"/>
<dbReference type="InterPro" id="IPR001433">
    <property type="entry name" value="OxRdtase_FAD/NAD-bd"/>
</dbReference>
<dbReference type="RefSeq" id="WP_163345322.1">
    <property type="nucleotide sequence ID" value="NZ_CP048409.1"/>
</dbReference>
<dbReference type="Proteomes" id="UP000474630">
    <property type="component" value="Chromosome"/>
</dbReference>
<dbReference type="PANTHER" id="PTHR47354">
    <property type="entry name" value="NADH OXIDOREDUCTASE HCR"/>
    <property type="match status" value="1"/>
</dbReference>
<dbReference type="GO" id="GO:0016491">
    <property type="term" value="F:oxidoreductase activity"/>
    <property type="evidence" value="ECO:0007669"/>
    <property type="project" value="InterPro"/>
</dbReference>
<evidence type="ECO:0000259" key="1">
    <source>
        <dbReference type="PROSITE" id="PS51384"/>
    </source>
</evidence>
<dbReference type="Gene3D" id="3.40.50.80">
    <property type="entry name" value="Nucleotide-binding domain of ferredoxin-NADP reductase (FNR) module"/>
    <property type="match status" value="1"/>
</dbReference>